<reference evidence="6 7" key="1">
    <citation type="submission" date="2024-05" db="EMBL/GenBank/DDBJ databases">
        <authorList>
            <person name="Wallberg A."/>
        </authorList>
    </citation>
    <scope>NUCLEOTIDE SEQUENCE [LARGE SCALE GENOMIC DNA]</scope>
</reference>
<evidence type="ECO:0000256" key="1">
    <source>
        <dbReference type="ARBA" id="ARBA00004123"/>
    </source>
</evidence>
<feature type="compositionally biased region" description="Polar residues" evidence="4">
    <location>
        <begin position="463"/>
        <end position="479"/>
    </location>
</feature>
<proteinExistence type="inferred from homology"/>
<feature type="region of interest" description="Disordered" evidence="4">
    <location>
        <begin position="617"/>
        <end position="791"/>
    </location>
</feature>
<evidence type="ECO:0000313" key="7">
    <source>
        <dbReference type="Proteomes" id="UP001497623"/>
    </source>
</evidence>
<feature type="region of interest" description="Disordered" evidence="4">
    <location>
        <begin position="450"/>
        <end position="479"/>
    </location>
</feature>
<dbReference type="EMBL" id="CAXKWB010001776">
    <property type="protein sequence ID" value="CAL4065436.1"/>
    <property type="molecule type" value="Genomic_DNA"/>
</dbReference>
<dbReference type="InterPro" id="IPR016024">
    <property type="entry name" value="ARM-type_fold"/>
</dbReference>
<feature type="compositionally biased region" description="Basic and acidic residues" evidence="4">
    <location>
        <begin position="674"/>
        <end position="684"/>
    </location>
</feature>
<keyword evidence="3" id="KW-0539">Nucleus</keyword>
<accession>A0AAV2PU78</accession>
<dbReference type="PANTHER" id="PTHR34105:SF1">
    <property type="entry name" value="PROLINE-, GLUTAMIC ACID- AND LEUCINE-RICH PROTEIN 1"/>
    <property type="match status" value="1"/>
</dbReference>
<comment type="similarity">
    <text evidence="2">Belongs to the RIX1/PELP1 family.</text>
</comment>
<dbReference type="GO" id="GO:0005634">
    <property type="term" value="C:nucleus"/>
    <property type="evidence" value="ECO:0007669"/>
    <property type="project" value="UniProtKB-SubCell"/>
</dbReference>
<keyword evidence="7" id="KW-1185">Reference proteome</keyword>
<feature type="domain" description="Pre-rRNA-processing protein RIX1 N-terminal" evidence="5">
    <location>
        <begin position="30"/>
        <end position="179"/>
    </location>
</feature>
<name>A0AAV2PU78_MEGNR</name>
<comment type="caution">
    <text evidence="6">The sequence shown here is derived from an EMBL/GenBank/DDBJ whole genome shotgun (WGS) entry which is preliminary data.</text>
</comment>
<feature type="compositionally biased region" description="Acidic residues" evidence="4">
    <location>
        <begin position="624"/>
        <end position="655"/>
    </location>
</feature>
<feature type="non-terminal residue" evidence="6">
    <location>
        <position position="791"/>
    </location>
</feature>
<dbReference type="GO" id="GO:0006364">
    <property type="term" value="P:rRNA processing"/>
    <property type="evidence" value="ECO:0007669"/>
    <property type="project" value="TreeGrafter"/>
</dbReference>
<evidence type="ECO:0000259" key="5">
    <source>
        <dbReference type="Pfam" id="PF08167"/>
    </source>
</evidence>
<dbReference type="InterPro" id="IPR012583">
    <property type="entry name" value="RIX1_N"/>
</dbReference>
<dbReference type="AlphaFoldDB" id="A0AAV2PU78"/>
<dbReference type="Proteomes" id="UP001497623">
    <property type="component" value="Unassembled WGS sequence"/>
</dbReference>
<organism evidence="6 7">
    <name type="scientific">Meganyctiphanes norvegica</name>
    <name type="common">Northern krill</name>
    <name type="synonym">Thysanopoda norvegica</name>
    <dbReference type="NCBI Taxonomy" id="48144"/>
    <lineage>
        <taxon>Eukaryota</taxon>
        <taxon>Metazoa</taxon>
        <taxon>Ecdysozoa</taxon>
        <taxon>Arthropoda</taxon>
        <taxon>Crustacea</taxon>
        <taxon>Multicrustacea</taxon>
        <taxon>Malacostraca</taxon>
        <taxon>Eumalacostraca</taxon>
        <taxon>Eucarida</taxon>
        <taxon>Euphausiacea</taxon>
        <taxon>Euphausiidae</taxon>
        <taxon>Meganyctiphanes</taxon>
    </lineage>
</organism>
<evidence type="ECO:0000256" key="2">
    <source>
        <dbReference type="ARBA" id="ARBA00010511"/>
    </source>
</evidence>
<comment type="subcellular location">
    <subcellularLocation>
        <location evidence="1">Nucleus</location>
    </subcellularLocation>
</comment>
<dbReference type="Pfam" id="PF08167">
    <property type="entry name" value="RIX1"/>
    <property type="match status" value="1"/>
</dbReference>
<feature type="compositionally biased region" description="Polar residues" evidence="4">
    <location>
        <begin position="700"/>
        <end position="711"/>
    </location>
</feature>
<sequence length="791" mass="86880">MEVFNSIYSKNNKDYVTENYGLINDGVRNHSIFSCENVSGLHPYVRSINSLLNDGKTRASGVQQLAYFLPQCPKSVLSEQGERWMRYLSSILGGVGSGEMKIKACHAVHYILKAMDGLSDLQKALSSKQATVIVQTLASAGQEWGPAAFDTLTEYMSCFPSQTLSHKTSIEQQMIQYLDFPLGVADGVVCGAGKVYSALPLPGAGAGLARSEARGQQLTGLLALCHSLQDYLLDGIIEKESYSNSRSYELPLPPLISSNETQDPIRTHLKAVTRLINAFTFIDELISGKHNISISLVPNQLLSPLIRILQVEGSVVSKYRSQEHQLLAFLLPSLHQAAMLLLSNMLISVGESLDAYWGILADVLAVTLKGSNHIMTSTGQSHGQTQQASHTRVLCYNTLDILTQVSNGRHSIPHSVVTTIVQDITPQGDSITLKQTGTGSGGLANLNVKKKQRHRNKKPGYTVASSDTSTVKGDNNSSKQHLEAHESVVASALKLTETLFLCAGHSMSYKSIQAIQLCVLSVSQWLSSHWWVDGVYRNLQTRALIYATLNKLVLHPNPRYPPPYTQILFTLQKAATCSHSPQVLEVCRSGIASLSFILANPQVFAYEEAVRNVQLNNGVHNDSNDEFEEKDNEEEDEEEEEEEKVEVEESAEEENVLSKNAEQSQDSDIINDAINKESDTSDHNDNEEESEDSAEEENEVSQQVNISSSRNPEGDKIQSENIETDNKTSMSPRMSGTLEKTSPDTNSQKRSLDEGKVSPSKKKTKKKAVESSSGPSIEEMLSTFVDADPDD</sequence>
<gene>
    <name evidence="6" type="ORF">MNOR_LOCUS4764</name>
</gene>
<evidence type="ECO:0000313" key="6">
    <source>
        <dbReference type="EMBL" id="CAL4065436.1"/>
    </source>
</evidence>
<feature type="compositionally biased region" description="Polar residues" evidence="4">
    <location>
        <begin position="727"/>
        <end position="749"/>
    </location>
</feature>
<evidence type="ECO:0000256" key="4">
    <source>
        <dbReference type="SAM" id="MobiDB-lite"/>
    </source>
</evidence>
<feature type="compositionally biased region" description="Acidic residues" evidence="4">
    <location>
        <begin position="685"/>
        <end position="699"/>
    </location>
</feature>
<dbReference type="SUPFAM" id="SSF48371">
    <property type="entry name" value="ARM repeat"/>
    <property type="match status" value="1"/>
</dbReference>
<evidence type="ECO:0000256" key="3">
    <source>
        <dbReference type="ARBA" id="ARBA00023242"/>
    </source>
</evidence>
<protein>
    <recommendedName>
        <fullName evidence="5">Pre-rRNA-processing protein RIX1 N-terminal domain-containing protein</fullName>
    </recommendedName>
</protein>
<dbReference type="PANTHER" id="PTHR34105">
    <property type="entry name" value="PROLINE-, GLUTAMIC ACID- AND LEUCINE-RICH PROTEIN 1"/>
    <property type="match status" value="1"/>
</dbReference>